<dbReference type="Proteomes" id="UP000095746">
    <property type="component" value="Unassembled WGS sequence"/>
</dbReference>
<evidence type="ECO:0000313" key="1">
    <source>
        <dbReference type="EMBL" id="CUP65863.1"/>
    </source>
</evidence>
<sequence length="42" mass="4707">MTLLPLPLSPMTPEIRPARKVVDRSLTAYTGPWAVSKHTDRC</sequence>
<name>A0A174PXV1_FLAPL</name>
<evidence type="ECO:0000313" key="2">
    <source>
        <dbReference type="Proteomes" id="UP000095746"/>
    </source>
</evidence>
<accession>A0A174PXV1</accession>
<protein>
    <submittedName>
        <fullName evidence="1">Uncharacterized protein</fullName>
    </submittedName>
</protein>
<proteinExistence type="predicted"/>
<gene>
    <name evidence="1" type="ORF">ERS852411_03432</name>
</gene>
<dbReference type="AlphaFoldDB" id="A0A174PXV1"/>
<dbReference type="EMBL" id="CYZT01000441">
    <property type="protein sequence ID" value="CUP65863.1"/>
    <property type="molecule type" value="Genomic_DNA"/>
</dbReference>
<reference evidence="1 2" key="1">
    <citation type="submission" date="2015-09" db="EMBL/GenBank/DDBJ databases">
        <authorList>
            <consortium name="Pathogen Informatics"/>
        </authorList>
    </citation>
    <scope>NUCLEOTIDE SEQUENCE [LARGE SCALE GENOMIC DNA]</scope>
    <source>
        <strain evidence="1 2">2789STDY5608854</strain>
    </source>
</reference>
<organism evidence="1 2">
    <name type="scientific">Flavonifractor plautii</name>
    <name type="common">Fusobacterium plautii</name>
    <dbReference type="NCBI Taxonomy" id="292800"/>
    <lineage>
        <taxon>Bacteria</taxon>
        <taxon>Bacillati</taxon>
        <taxon>Bacillota</taxon>
        <taxon>Clostridia</taxon>
        <taxon>Eubacteriales</taxon>
        <taxon>Oscillospiraceae</taxon>
        <taxon>Flavonifractor</taxon>
    </lineage>
</organism>